<dbReference type="EMBL" id="APPH01000015">
    <property type="protein sequence ID" value="ENV08613.1"/>
    <property type="molecule type" value="Genomic_DNA"/>
</dbReference>
<evidence type="ECO:0000259" key="1">
    <source>
        <dbReference type="PROSITE" id="PS50995"/>
    </source>
</evidence>
<dbReference type="GO" id="GO:0003700">
    <property type="term" value="F:DNA-binding transcription factor activity"/>
    <property type="evidence" value="ECO:0007669"/>
    <property type="project" value="InterPro"/>
</dbReference>
<name>N8XMF2_9GAMM</name>
<organism evidence="2 3">
    <name type="scientific">Acinetobacter higginsii</name>
    <dbReference type="NCBI Taxonomy" id="70347"/>
    <lineage>
        <taxon>Bacteria</taxon>
        <taxon>Pseudomonadati</taxon>
        <taxon>Pseudomonadota</taxon>
        <taxon>Gammaproteobacteria</taxon>
        <taxon>Moraxellales</taxon>
        <taxon>Moraxellaceae</taxon>
        <taxon>Acinetobacter</taxon>
    </lineage>
</organism>
<accession>N8XMF2</accession>
<dbReference type="Proteomes" id="UP000013209">
    <property type="component" value="Unassembled WGS sequence"/>
</dbReference>
<protein>
    <recommendedName>
        <fullName evidence="1">HTH marR-type domain-containing protein</fullName>
    </recommendedName>
</protein>
<feature type="domain" description="HTH marR-type" evidence="1">
    <location>
        <begin position="14"/>
        <end position="147"/>
    </location>
</feature>
<dbReference type="GeneID" id="300094589"/>
<dbReference type="InterPro" id="IPR036390">
    <property type="entry name" value="WH_DNA-bd_sf"/>
</dbReference>
<dbReference type="SUPFAM" id="SSF46785">
    <property type="entry name" value="Winged helix' DNA-binding domain"/>
    <property type="match status" value="1"/>
</dbReference>
<reference evidence="2 3" key="1">
    <citation type="submission" date="2013-02" db="EMBL/GenBank/DDBJ databases">
        <title>The Genome Sequence of Acinetobacter sp. CIP 56.2.</title>
        <authorList>
            <consortium name="The Broad Institute Genome Sequencing Platform"/>
            <consortium name="The Broad Institute Genome Sequencing Center for Infectious Disease"/>
            <person name="Cerqueira G."/>
            <person name="Feldgarden M."/>
            <person name="Courvalin P."/>
            <person name="Perichon B."/>
            <person name="Grillot-Courvalin C."/>
            <person name="Clermont D."/>
            <person name="Rocha E."/>
            <person name="Yoon E.-J."/>
            <person name="Nemec A."/>
            <person name="Walker B."/>
            <person name="Young S.K."/>
            <person name="Zeng Q."/>
            <person name="Gargeya S."/>
            <person name="Fitzgerald M."/>
            <person name="Haas B."/>
            <person name="Abouelleil A."/>
            <person name="Alvarado L."/>
            <person name="Arachchi H.M."/>
            <person name="Berlin A.M."/>
            <person name="Chapman S.B."/>
            <person name="Dewar J."/>
            <person name="Goldberg J."/>
            <person name="Griggs A."/>
            <person name="Gujja S."/>
            <person name="Hansen M."/>
            <person name="Howarth C."/>
            <person name="Imamovic A."/>
            <person name="Larimer J."/>
            <person name="McCowan C."/>
            <person name="Murphy C."/>
            <person name="Neiman D."/>
            <person name="Pearson M."/>
            <person name="Priest M."/>
            <person name="Roberts A."/>
            <person name="Saif S."/>
            <person name="Shea T."/>
            <person name="Sisk P."/>
            <person name="Sykes S."/>
            <person name="Wortman J."/>
            <person name="Nusbaum C."/>
            <person name="Birren B."/>
        </authorList>
    </citation>
    <scope>NUCLEOTIDE SEQUENCE [LARGE SCALE GENOMIC DNA]</scope>
    <source>
        <strain evidence="2 3">CIP 56.2</strain>
    </source>
</reference>
<dbReference type="GO" id="GO:0006950">
    <property type="term" value="P:response to stress"/>
    <property type="evidence" value="ECO:0007669"/>
    <property type="project" value="TreeGrafter"/>
</dbReference>
<evidence type="ECO:0000313" key="3">
    <source>
        <dbReference type="Proteomes" id="UP000013209"/>
    </source>
</evidence>
<dbReference type="AlphaFoldDB" id="N8XMF2"/>
<dbReference type="InterPro" id="IPR039422">
    <property type="entry name" value="MarR/SlyA-like"/>
</dbReference>
<dbReference type="HOGENOM" id="CLU_083287_4_4_6"/>
<dbReference type="PANTHER" id="PTHR33164">
    <property type="entry name" value="TRANSCRIPTIONAL REGULATOR, MARR FAMILY"/>
    <property type="match status" value="1"/>
</dbReference>
<dbReference type="Pfam" id="PF01047">
    <property type="entry name" value="MarR"/>
    <property type="match status" value="1"/>
</dbReference>
<dbReference type="PROSITE" id="PS50995">
    <property type="entry name" value="HTH_MARR_2"/>
    <property type="match status" value="1"/>
</dbReference>
<dbReference type="PATRIC" id="fig|1144672.3.peg.3170"/>
<dbReference type="InterPro" id="IPR036388">
    <property type="entry name" value="WH-like_DNA-bd_sf"/>
</dbReference>
<dbReference type="Gene3D" id="1.10.10.10">
    <property type="entry name" value="Winged helix-like DNA-binding domain superfamily/Winged helix DNA-binding domain"/>
    <property type="match status" value="1"/>
</dbReference>
<dbReference type="RefSeq" id="WP_004807086.1">
    <property type="nucleotide sequence ID" value="NZ_KB849440.1"/>
</dbReference>
<dbReference type="SMART" id="SM00347">
    <property type="entry name" value="HTH_MARR"/>
    <property type="match status" value="1"/>
</dbReference>
<evidence type="ECO:0000313" key="2">
    <source>
        <dbReference type="EMBL" id="ENV08613.1"/>
    </source>
</evidence>
<dbReference type="InterPro" id="IPR000835">
    <property type="entry name" value="HTH_MarR-typ"/>
</dbReference>
<comment type="caution">
    <text evidence="2">The sequence shown here is derived from an EMBL/GenBank/DDBJ whole genome shotgun (WGS) entry which is preliminary data.</text>
</comment>
<sequence>MNVTKSNEMFGYDDGYLGYLLRKAAGAYRLKMERVLLELKVTSAQFAILSIIYNCPGLSNAEIARLSLLTPQTVNQIISKLESQNLLIKKKHPTNKKVQQLELTESGVECFHKCNVIIEDLEVEIKDQMPPDIESGVREWLKNIIEN</sequence>
<proteinExistence type="predicted"/>
<gene>
    <name evidence="2" type="ORF">F966_03287</name>
</gene>
<dbReference type="STRING" id="1144672.F966_03287"/>
<dbReference type="eggNOG" id="COG1846">
    <property type="taxonomic scope" value="Bacteria"/>
</dbReference>
<dbReference type="PANTHER" id="PTHR33164:SF43">
    <property type="entry name" value="HTH-TYPE TRANSCRIPTIONAL REPRESSOR YETL"/>
    <property type="match status" value="1"/>
</dbReference>